<keyword evidence="2" id="KW-0560">Oxidoreductase</keyword>
<reference evidence="6" key="1">
    <citation type="journal article" date="2020" name="mSystems">
        <title>Genome- and Community-Level Interaction Insights into Carbon Utilization and Element Cycling Functions of Hydrothermarchaeota in Hydrothermal Sediment.</title>
        <authorList>
            <person name="Zhou Z."/>
            <person name="Liu Y."/>
            <person name="Xu W."/>
            <person name="Pan J."/>
            <person name="Luo Z.H."/>
            <person name="Li M."/>
        </authorList>
    </citation>
    <scope>NUCLEOTIDE SEQUENCE [LARGE SCALE GENOMIC DNA]</scope>
    <source>
        <strain evidence="6">HyVt-19</strain>
    </source>
</reference>
<evidence type="ECO:0000313" key="6">
    <source>
        <dbReference type="EMBL" id="HDL89851.1"/>
    </source>
</evidence>
<dbReference type="GO" id="GO:0016491">
    <property type="term" value="F:oxidoreductase activity"/>
    <property type="evidence" value="ECO:0007669"/>
    <property type="project" value="UniProtKB-KW"/>
</dbReference>
<evidence type="ECO:0000256" key="3">
    <source>
        <dbReference type="ARBA" id="ARBA00023004"/>
    </source>
</evidence>
<dbReference type="EMBL" id="DQZW01000139">
    <property type="protein sequence ID" value="HDL89851.1"/>
    <property type="molecule type" value="Genomic_DNA"/>
</dbReference>
<evidence type="ECO:0000259" key="5">
    <source>
        <dbReference type="Pfam" id="PF02662"/>
    </source>
</evidence>
<name>A0A7C1AWC3_9BACT</name>
<dbReference type="AlphaFoldDB" id="A0A7C1AWC3"/>
<keyword evidence="3" id="KW-0408">Iron</keyword>
<dbReference type="GO" id="GO:0046872">
    <property type="term" value="F:metal ion binding"/>
    <property type="evidence" value="ECO:0007669"/>
    <property type="project" value="UniProtKB-KW"/>
</dbReference>
<feature type="domain" description="F420-non-reducing hydrogenase iron-sulfur subunit D" evidence="5">
    <location>
        <begin position="8"/>
        <end position="130"/>
    </location>
</feature>
<dbReference type="Proteomes" id="UP000886355">
    <property type="component" value="Unassembled WGS sequence"/>
</dbReference>
<dbReference type="GO" id="GO:0051536">
    <property type="term" value="F:iron-sulfur cluster binding"/>
    <property type="evidence" value="ECO:0007669"/>
    <property type="project" value="UniProtKB-KW"/>
</dbReference>
<keyword evidence="1" id="KW-0479">Metal-binding</keyword>
<gene>
    <name evidence="6" type="ORF">ENG14_02995</name>
</gene>
<keyword evidence="4" id="KW-0411">Iron-sulfur</keyword>
<organism evidence="6">
    <name type="scientific">Thermodesulforhabdus norvegica</name>
    <dbReference type="NCBI Taxonomy" id="39841"/>
    <lineage>
        <taxon>Bacteria</taxon>
        <taxon>Pseudomonadati</taxon>
        <taxon>Thermodesulfobacteriota</taxon>
        <taxon>Syntrophobacteria</taxon>
        <taxon>Syntrophobacterales</taxon>
        <taxon>Thermodesulforhabdaceae</taxon>
        <taxon>Thermodesulforhabdus</taxon>
    </lineage>
</organism>
<comment type="caution">
    <text evidence="6">The sequence shown here is derived from an EMBL/GenBank/DDBJ whole genome shotgun (WGS) entry which is preliminary data.</text>
</comment>
<proteinExistence type="predicted"/>
<evidence type="ECO:0000256" key="1">
    <source>
        <dbReference type="ARBA" id="ARBA00022723"/>
    </source>
</evidence>
<evidence type="ECO:0000256" key="2">
    <source>
        <dbReference type="ARBA" id="ARBA00023002"/>
    </source>
</evidence>
<sequence>MAEFEPKIVCFACNWCTSAGADLAGTSRMEYQPNSVIIRVMCSSRVDPQHVLWAFKKGADGVIIGGCHPGDCHYQDGNYKTLRRVKLLKKLLADFGINPDRLRLEWISAAEGKKFVNVMNEFTDFIRKLGQLKLPENGGPPSGE</sequence>
<dbReference type="InterPro" id="IPR003813">
    <property type="entry name" value="MvhD/FlpD"/>
</dbReference>
<accession>A0A7C1AWC3</accession>
<evidence type="ECO:0000256" key="4">
    <source>
        <dbReference type="ARBA" id="ARBA00023014"/>
    </source>
</evidence>
<dbReference type="Pfam" id="PF02662">
    <property type="entry name" value="FlpD"/>
    <property type="match status" value="1"/>
</dbReference>
<protein>
    <submittedName>
        <fullName evidence="6">Hydrogenase iron-sulfur subunit</fullName>
    </submittedName>
</protein>